<dbReference type="OrthoDB" id="9806024at2"/>
<dbReference type="RefSeq" id="WP_025074348.1">
    <property type="nucleotide sequence ID" value="NZ_FQVD01000008.1"/>
</dbReference>
<name>A0A1M4XCM2_9BACE</name>
<evidence type="ECO:0000313" key="1">
    <source>
        <dbReference type="EMBL" id="SHE91016.1"/>
    </source>
</evidence>
<keyword evidence="2" id="KW-1185">Reference proteome</keyword>
<proteinExistence type="predicted"/>
<dbReference type="AlphaFoldDB" id="A0A1M4XCM2"/>
<dbReference type="STRING" id="871325.SAMN05444349_10824"/>
<reference evidence="1 2" key="1">
    <citation type="submission" date="2016-11" db="EMBL/GenBank/DDBJ databases">
        <authorList>
            <person name="Jaros S."/>
            <person name="Januszkiewicz K."/>
            <person name="Wedrychowicz H."/>
        </authorList>
    </citation>
    <scope>NUCLEOTIDE SEQUENCE [LARGE SCALE GENOMIC DNA]</scope>
    <source>
        <strain evidence="1 2">DSM 26883</strain>
    </source>
</reference>
<organism evidence="1 2">
    <name type="scientific">Bacteroides faecichinchillae</name>
    <dbReference type="NCBI Taxonomy" id="871325"/>
    <lineage>
        <taxon>Bacteria</taxon>
        <taxon>Pseudomonadati</taxon>
        <taxon>Bacteroidota</taxon>
        <taxon>Bacteroidia</taxon>
        <taxon>Bacteroidales</taxon>
        <taxon>Bacteroidaceae</taxon>
        <taxon>Bacteroides</taxon>
    </lineage>
</organism>
<dbReference type="Proteomes" id="UP000184436">
    <property type="component" value="Unassembled WGS sequence"/>
</dbReference>
<protein>
    <submittedName>
        <fullName evidence="1">Uncharacterized protein</fullName>
    </submittedName>
</protein>
<accession>A0A1M4XCM2</accession>
<evidence type="ECO:0000313" key="2">
    <source>
        <dbReference type="Proteomes" id="UP000184436"/>
    </source>
</evidence>
<dbReference type="EMBL" id="FQVD01000008">
    <property type="protein sequence ID" value="SHE91016.1"/>
    <property type="molecule type" value="Genomic_DNA"/>
</dbReference>
<sequence length="327" mass="38432">MGLKDFIKSDLNNLLYREYRLNRKVKRHLSPYYNEQEPVGKNEKKIIIFMADGRKKHGGLADRLRGMISTFKYCQEHKLEFRIHFTSPFELEDLLVPNQYDWRIRNDEISYNSSFSLPVYIDSSHYPEADRIFQRKMAEKMLSKNYKQIHVYTNMYFADDEFGPLFNQLFKPTPALQAWIDENLLKLGDNYISLSFRFQNLFGDFPDGSTVYSPEEQKELLDKCIAKIQSLHEAHPEANKVLITADSECFLKQISKLDFVYVLPGKVGHMDHRSEQDINVHMKTFLDFFVLSHSRKIYLLVTGKMYKSGFAKRAAKLQGVPFTEVDF</sequence>
<gene>
    <name evidence="1" type="ORF">SAMN05444349_10824</name>
</gene>